<dbReference type="InParanoid" id="B2WPY4"/>
<dbReference type="AlphaFoldDB" id="B2WPY4"/>
<evidence type="ECO:0000313" key="4">
    <source>
        <dbReference type="Proteomes" id="UP000001471"/>
    </source>
</evidence>
<name>B2WPY4_PYRTR</name>
<dbReference type="InterPro" id="IPR013103">
    <property type="entry name" value="RVT_2"/>
</dbReference>
<organism evidence="3 4">
    <name type="scientific">Pyrenophora tritici-repentis (strain Pt-1C-BFP)</name>
    <name type="common">Wheat tan spot fungus</name>
    <name type="synonym">Drechslera tritici-repentis</name>
    <dbReference type="NCBI Taxonomy" id="426418"/>
    <lineage>
        <taxon>Eukaryota</taxon>
        <taxon>Fungi</taxon>
        <taxon>Dikarya</taxon>
        <taxon>Ascomycota</taxon>
        <taxon>Pezizomycotina</taxon>
        <taxon>Dothideomycetes</taxon>
        <taxon>Pleosporomycetidae</taxon>
        <taxon>Pleosporales</taxon>
        <taxon>Pleosporineae</taxon>
        <taxon>Pleosporaceae</taxon>
        <taxon>Pyrenophora</taxon>
    </lineage>
</organism>
<protein>
    <recommendedName>
        <fullName evidence="2">Reverse transcriptase Ty1/copia-type domain-containing protein</fullName>
    </recommendedName>
</protein>
<dbReference type="EMBL" id="DS231640">
    <property type="protein sequence ID" value="EDU46200.1"/>
    <property type="molecule type" value="Genomic_DNA"/>
</dbReference>
<dbReference type="OrthoDB" id="3780108at2759"/>
<gene>
    <name evidence="3" type="ORF">PTRG_12044</name>
</gene>
<dbReference type="STRING" id="426418.B2WPY4"/>
<accession>B2WPY4</accession>
<evidence type="ECO:0000259" key="2">
    <source>
        <dbReference type="Pfam" id="PF07727"/>
    </source>
</evidence>
<dbReference type="Pfam" id="PF07727">
    <property type="entry name" value="RVT_2"/>
    <property type="match status" value="1"/>
</dbReference>
<reference evidence="4" key="1">
    <citation type="journal article" date="2013" name="G3 (Bethesda)">
        <title>Comparative genomics of a plant-pathogenic fungus, Pyrenophora tritici-repentis, reveals transduplication and the impact of repeat elements on pathogenicity and population divergence.</title>
        <authorList>
            <person name="Manning V.A."/>
            <person name="Pandelova I."/>
            <person name="Dhillon B."/>
            <person name="Wilhelm L.J."/>
            <person name="Goodwin S.B."/>
            <person name="Berlin A.M."/>
            <person name="Figueroa M."/>
            <person name="Freitag M."/>
            <person name="Hane J.K."/>
            <person name="Henrissat B."/>
            <person name="Holman W.H."/>
            <person name="Kodira C.D."/>
            <person name="Martin J."/>
            <person name="Oliver R.P."/>
            <person name="Robbertse B."/>
            <person name="Schackwitz W."/>
            <person name="Schwartz D.C."/>
            <person name="Spatafora J.W."/>
            <person name="Turgeon B.G."/>
            <person name="Yandava C."/>
            <person name="Young S."/>
            <person name="Zhou S."/>
            <person name="Zeng Q."/>
            <person name="Grigoriev I.V."/>
            <person name="Ma L.-J."/>
            <person name="Ciuffetti L.M."/>
        </authorList>
    </citation>
    <scope>NUCLEOTIDE SEQUENCE [LARGE SCALE GENOMIC DNA]</scope>
    <source>
        <strain evidence="4">Pt-1C-BFP</strain>
    </source>
</reference>
<evidence type="ECO:0000256" key="1">
    <source>
        <dbReference type="SAM" id="MobiDB-lite"/>
    </source>
</evidence>
<evidence type="ECO:0000313" key="3">
    <source>
        <dbReference type="EMBL" id="EDU46200.1"/>
    </source>
</evidence>
<dbReference type="Proteomes" id="UP000001471">
    <property type="component" value="Unassembled WGS sequence"/>
</dbReference>
<dbReference type="HOGENOM" id="CLU_083967_0_0_1"/>
<feature type="region of interest" description="Disordered" evidence="1">
    <location>
        <begin position="33"/>
        <end position="87"/>
    </location>
</feature>
<proteinExistence type="predicted"/>
<sequence length="289" mass="32047">MKDHDVTVDMINGPTTFRSTVVKPYYRDLTTAIDGADQGTGGSPTTDEAIADEPPLPVPPAEATQAAQPRKRGRPPGSKNKPKVQYLSKKEEDDYALAVKLRNDGVINVPGAPFEASDQKEIDDLVGRGVFSFELFDPTLHGGYRIFKSRMVREVKGKTMVPYEKSRLVVQGYNDEGKHEILTQSPTIQRASQRLILALAPALLDEGMVVELRDITQAYPQAQTELFRTVLAHLPKELITKYPEGTIIRVIKPLYGIAEAGVHWFATYQGHHCKELDMATSTVPTYPCE</sequence>
<feature type="domain" description="Reverse transcriptase Ty1/copia-type" evidence="2">
    <location>
        <begin position="162"/>
        <end position="268"/>
    </location>
</feature>
<dbReference type="eggNOG" id="KOG0017">
    <property type="taxonomic scope" value="Eukaryota"/>
</dbReference>